<dbReference type="KEGG" id="tfo:BFO_0236"/>
<dbReference type="Proteomes" id="UP000005436">
    <property type="component" value="Chromosome"/>
</dbReference>
<reference evidence="2" key="1">
    <citation type="submission" date="2011-12" db="EMBL/GenBank/DDBJ databases">
        <title>Complete sequence of Tannerella forsythia ATCC 43037.</title>
        <authorList>
            <person name="Dewhirst F."/>
            <person name="Tanner A."/>
            <person name="Izard J."/>
            <person name="Brinkac L."/>
            <person name="Durkin A.S."/>
            <person name="Hostetler J."/>
            <person name="Shetty J."/>
            <person name="Torralba M."/>
            <person name="Gill S."/>
            <person name="Nelson K."/>
        </authorList>
    </citation>
    <scope>NUCLEOTIDE SEQUENCE [LARGE SCALE GENOMIC DNA]</scope>
    <source>
        <strain evidence="2">ATCC 43037 / JCM 10827 / CCUG 33226 / KCTC 5666 / FDC 338</strain>
    </source>
</reference>
<dbReference type="PATRIC" id="fig|203275.8.peg.216"/>
<gene>
    <name evidence="1" type="ordered locus">BFO_0236</name>
</gene>
<proteinExistence type="predicted"/>
<dbReference type="EMBL" id="CP003191">
    <property type="protein sequence ID" value="AEW20245.1"/>
    <property type="molecule type" value="Genomic_DNA"/>
</dbReference>
<evidence type="ECO:0000313" key="1">
    <source>
        <dbReference type="EMBL" id="AEW20245.1"/>
    </source>
</evidence>
<accession>G8UJ08</accession>
<name>G8UJ08_TANFA</name>
<dbReference type="HOGENOM" id="CLU_237859_0_0_10"/>
<evidence type="ECO:0000313" key="2">
    <source>
        <dbReference type="Proteomes" id="UP000005436"/>
    </source>
</evidence>
<organism evidence="1 2">
    <name type="scientific">Tannerella forsythia (strain ATCC 43037 / JCM 10827 / CCUG 21028 A / KCTC 5666 / FDC 338)</name>
    <name type="common">Bacteroides forsythus</name>
    <dbReference type="NCBI Taxonomy" id="203275"/>
    <lineage>
        <taxon>Bacteria</taxon>
        <taxon>Pseudomonadati</taxon>
        <taxon>Bacteroidota</taxon>
        <taxon>Bacteroidia</taxon>
        <taxon>Bacteroidales</taxon>
        <taxon>Tannerellaceae</taxon>
        <taxon>Tannerella</taxon>
    </lineage>
</organism>
<protein>
    <submittedName>
        <fullName evidence="1">Uncharacterized protein</fullName>
    </submittedName>
</protein>
<keyword evidence="2" id="KW-1185">Reference proteome</keyword>
<sequence length="1810" mass="198834">MYLDKGSGTEYSFLNTANLPLSYYTNIHALYDKTPVSLLGVKGNYDEDNAIIHTSSTGTDNHKGVIEVGSRTTGQQRFKVYSGGVIKNYSTTACNGEACAGVFFKSGNVPEFIIKGTEPLYILNDGNCCEAAITFFNGGTAALVSAVQGADATGDLLIRAHGEVRIQDNADFDATAKNNNVSILSDQSHISTKAFGYTAAGASDLGHLTLWAKGDTFIINTPNNCGGYVSIEGNLTTTSTSTGSTWQTLTDAVQRNSGKLARRTNCSSFGEEMAARAPSALETGVQTRIQSDRDYVKVTGDFKHIGQNGGLFVQGAGKVTVNGKTEIDFKTKDGIGDAVIQSKNSSVWFNNEFSYTGNVTTDLFIDGEKGVTFNSASGPSTIDYTQGTDPSAHIGIQSNAGTIAFKNKAFTFKSKSTGETQLWAGANITSTDSAPLLFEYTVRNDGQNIDWYAGRDIDLSGTLTFKHDDAKDHTGFIKLRANANEAELWNHNSTDPTGRPGAGICPEICDHSDNGIHGNIYLRNDVKVNYWGKENVWMAANHDIHIQRNYTHVAGGAGQDPQGFTRFVAGNDIVTGKIGDPNSTFSYLHVGEKGERIRHFDMKAGHDIITHNHVKIGYNAATDDAFNTTLFACNDIDIRNSFWYADSSTTNKGKWTRLYANRDILSNQTCLNYGAPINFYTPDNTKTEWNAGRNIITGDTVNFRYGNTQKKVSNLSLVAQGGNIEMRRWTNINYDSDSLILISAERNKDYSVAKAAGLTANGHKSNGGSPDNARFIHDGHIYSNDSLKITRTNDEDGKTGIYADYHIRTAMVNILDSSAMNKNNTAIESHLGDIWLGYSVSPYPCPTPGQTTLGYDINRFIYKNLGSTNNQSLLIRAGYQDQSNTTRYGGGNIYVAQMKNELTTGGTTDTEISIPFSNEYLCGSTWSPDFLYNRKDSSMMMYEHAGIIFGLGRCGEDKNIDKYAPAQNLASGNKVTKTSLIYRGNKGNLKVDAGTRGNIILNKGGLINFQDPQNTGNVTFRTRFGDIDMRDPFNADSIAGSLLFLAQTENLSDLSKVGYCGCEEERNNVYLQDFQYKAHGASGSIFVGADNNIKLNYGGLQNKGTRYDPFLSTDYLACPDSSVAKIGSGYQRGGGCGPMYHCDMHDSVNQARNLILNFYQDSTNTDITSGGFAAVASDYIDVYKSLIYKGGNGSGMSAVPGAGTLHGESVAGYGLYMKTQANKNNWNTNIFKNYPKCPMGCSGFECNGGFLHMISRMTFHADARIYAHNQRVYLGSPVIESFGPMVLNTDSMSGGRTEIVIQTDSLILHDSLVVKGKKLRYRSWSGLKNDRPIIKFGYMRRTPPFTEYTKNVCGADLDVCEPCHDYIRGSKDPVHMLDTITIKFEEGAYLERLNSVVFDHTVLTFLTDSFDHVQGPPVEHARIYVDTLRVRNQVDLYADAKHERDAHFELISEEQMSSKKYAGVYTRHYHMEPVGACGRNYSELWLSDDLALDVITTSTFGGFGYQHSDVHVENMAHLNPGFTSLRLRGQCYEQKCGTLKMKDLRLDGGAQLHFSVGTTEGINKEYSDAINVERLTTYGTIDVNIEIRPCERMQNRCYPIIYYQSVTPGSLNNLKLVPSNIKIDGEIVPLALDVSQEGVVYLCVGNAVLPKINYSVTIPSVTGVTTTPPAGIAYTPARSNFEFKAKYSFEKPFVVRTDRKIDGKTEEILEGKKNANGEYEYVIPQVTQHIVLKFGPDHVANMSIEGTAVWSHGETIYIRVERKDIASIYSVAGQLVRRIELSEGDTSVPMQRGVYVVTLKDGTVHKVIVK</sequence>